<reference evidence="1 2" key="1">
    <citation type="submission" date="2021-06" db="EMBL/GenBank/DDBJ databases">
        <title>Caerostris extrusa draft genome.</title>
        <authorList>
            <person name="Kono N."/>
            <person name="Arakawa K."/>
        </authorList>
    </citation>
    <scope>NUCLEOTIDE SEQUENCE [LARGE SCALE GENOMIC DNA]</scope>
</reference>
<name>A0AAV4S9Q6_CAEEX</name>
<protein>
    <submittedName>
        <fullName evidence="1">Uncharacterized protein</fullName>
    </submittedName>
</protein>
<organism evidence="1 2">
    <name type="scientific">Caerostris extrusa</name>
    <name type="common">Bark spider</name>
    <name type="synonym">Caerostris bankana</name>
    <dbReference type="NCBI Taxonomy" id="172846"/>
    <lineage>
        <taxon>Eukaryota</taxon>
        <taxon>Metazoa</taxon>
        <taxon>Ecdysozoa</taxon>
        <taxon>Arthropoda</taxon>
        <taxon>Chelicerata</taxon>
        <taxon>Arachnida</taxon>
        <taxon>Araneae</taxon>
        <taxon>Araneomorphae</taxon>
        <taxon>Entelegynae</taxon>
        <taxon>Araneoidea</taxon>
        <taxon>Araneidae</taxon>
        <taxon>Caerostris</taxon>
    </lineage>
</organism>
<evidence type="ECO:0000313" key="1">
    <source>
        <dbReference type="EMBL" id="GIY31238.1"/>
    </source>
</evidence>
<keyword evidence="2" id="KW-1185">Reference proteome</keyword>
<evidence type="ECO:0000313" key="2">
    <source>
        <dbReference type="Proteomes" id="UP001054945"/>
    </source>
</evidence>
<comment type="caution">
    <text evidence="1">The sequence shown here is derived from an EMBL/GenBank/DDBJ whole genome shotgun (WGS) entry which is preliminary data.</text>
</comment>
<proteinExistence type="predicted"/>
<gene>
    <name evidence="1" type="ORF">CEXT_106531</name>
</gene>
<sequence>MNGERQEIPGTFHFISLLLCRELIGRNKHIGCFRAKGNLARTSGQDRKCSRKFGGLWSVDLALEHSFPSEIVSFAFNVIFTVMEEFKNVNAMFLDHLQLDQEVSSLNLTTVRTSTTAFRNKNIWHH</sequence>
<accession>A0AAV4S9Q6</accession>
<dbReference type="EMBL" id="BPLR01009345">
    <property type="protein sequence ID" value="GIY31238.1"/>
    <property type="molecule type" value="Genomic_DNA"/>
</dbReference>
<dbReference type="AlphaFoldDB" id="A0AAV4S9Q6"/>
<dbReference type="Proteomes" id="UP001054945">
    <property type="component" value="Unassembled WGS sequence"/>
</dbReference>